<keyword evidence="5 7" id="KW-0418">Kinase</keyword>
<dbReference type="GO" id="GO:0005634">
    <property type="term" value="C:nucleus"/>
    <property type="evidence" value="ECO:0007669"/>
    <property type="project" value="TreeGrafter"/>
</dbReference>
<comment type="similarity">
    <text evidence="1">Belongs to the IPK1 type 2 family.</text>
</comment>
<accession>A0AAE1DHU1</accession>
<keyword evidence="6 7" id="KW-0067">ATP-binding</keyword>
<evidence type="ECO:0000256" key="1">
    <source>
        <dbReference type="ARBA" id="ARBA00007229"/>
    </source>
</evidence>
<keyword evidence="4 7" id="KW-0547">Nucleotide-binding</keyword>
<dbReference type="GO" id="GO:0005524">
    <property type="term" value="F:ATP binding"/>
    <property type="evidence" value="ECO:0007669"/>
    <property type="project" value="UniProtKB-KW"/>
</dbReference>
<evidence type="ECO:0000256" key="8">
    <source>
        <dbReference type="SAM" id="MobiDB-lite"/>
    </source>
</evidence>
<dbReference type="Proteomes" id="UP001283361">
    <property type="component" value="Unassembled WGS sequence"/>
</dbReference>
<dbReference type="EMBL" id="JAWDGP010003871">
    <property type="protein sequence ID" value="KAK3769993.1"/>
    <property type="molecule type" value="Genomic_DNA"/>
</dbReference>
<dbReference type="PANTHER" id="PTHR14456:SF2">
    <property type="entry name" value="INOSITOL-PENTAKISPHOSPHATE 2-KINASE"/>
    <property type="match status" value="1"/>
</dbReference>
<evidence type="ECO:0000256" key="6">
    <source>
        <dbReference type="ARBA" id="ARBA00022840"/>
    </source>
</evidence>
<evidence type="ECO:0000256" key="2">
    <source>
        <dbReference type="ARBA" id="ARBA00012023"/>
    </source>
</evidence>
<dbReference type="PANTHER" id="PTHR14456">
    <property type="entry name" value="INOSITOL POLYPHOSPHATE KINASE 1"/>
    <property type="match status" value="1"/>
</dbReference>
<reference evidence="9" key="1">
    <citation type="journal article" date="2023" name="G3 (Bethesda)">
        <title>A reference genome for the long-term kleptoplast-retaining sea slug Elysia crispata morphotype clarki.</title>
        <authorList>
            <person name="Eastman K.E."/>
            <person name="Pendleton A.L."/>
            <person name="Shaikh M.A."/>
            <person name="Suttiyut T."/>
            <person name="Ogas R."/>
            <person name="Tomko P."/>
            <person name="Gavelis G."/>
            <person name="Widhalm J.R."/>
            <person name="Wisecaver J.H."/>
        </authorList>
    </citation>
    <scope>NUCLEOTIDE SEQUENCE</scope>
    <source>
        <strain evidence="9">ECLA1</strain>
    </source>
</reference>
<evidence type="ECO:0000256" key="4">
    <source>
        <dbReference type="ARBA" id="ARBA00022741"/>
    </source>
</evidence>
<evidence type="ECO:0000256" key="7">
    <source>
        <dbReference type="RuleBase" id="RU364126"/>
    </source>
</evidence>
<sequence length="425" mass="47450">MVRQKGHDAQRVASPIYLFTSCSNRNNNRNLNLRSRSRSRTHTMDLKYRGEGSAAMVFALPKSNEVLRLIKSNTIEKIRKDIGAEDMDGSNMQTIQKAIKEQLINVMDYMRNVMQPLFSNQFVVAPTLAKVPLGFANKALALTRHERPVHRKKSGDNSLDADIEWAFVLPDCCFVHHKNINCSMIDSGVLENNSDLSILLESICETDLDLIDRKENPDSTHSPESIPKFCDDSSAPTSKDFLPTSQRKITQDISSDSSRCQSTQNSNIPNGHNTRDGADLNVMVGKSRIVTSKGKFGDISASSLSSHEDNLMDSCSESVDFNNQRDFTLSFEIKPKKAFMISKATGKTGRAQVCKFCMHQCLKAYVTEGQSPRTINFADCVAIHDCNSRLGLSVLCLSKACKIPTRDLAQIKMPQSKYPCHSARW</sequence>
<dbReference type="EC" id="2.7.1.158" evidence="2 7"/>
<evidence type="ECO:0000256" key="5">
    <source>
        <dbReference type="ARBA" id="ARBA00022777"/>
    </source>
</evidence>
<keyword evidence="10" id="KW-1185">Reference proteome</keyword>
<dbReference type="AlphaFoldDB" id="A0AAE1DHU1"/>
<dbReference type="GO" id="GO:0032958">
    <property type="term" value="P:inositol phosphate biosynthetic process"/>
    <property type="evidence" value="ECO:0007669"/>
    <property type="project" value="TreeGrafter"/>
</dbReference>
<feature type="region of interest" description="Disordered" evidence="8">
    <location>
        <begin position="214"/>
        <end position="279"/>
    </location>
</feature>
<feature type="compositionally biased region" description="Polar residues" evidence="8">
    <location>
        <begin position="243"/>
        <end position="272"/>
    </location>
</feature>
<proteinExistence type="inferred from homology"/>
<dbReference type="GO" id="GO:0035299">
    <property type="term" value="F:inositol-1,3,4,5,6-pentakisphosphate 2-kinase activity"/>
    <property type="evidence" value="ECO:0007669"/>
    <property type="project" value="UniProtKB-EC"/>
</dbReference>
<evidence type="ECO:0000313" key="10">
    <source>
        <dbReference type="Proteomes" id="UP001283361"/>
    </source>
</evidence>
<dbReference type="InterPro" id="IPR009286">
    <property type="entry name" value="Ins_P5_2-kin"/>
</dbReference>
<protein>
    <recommendedName>
        <fullName evidence="2 7">Inositol-pentakisphosphate 2-kinase</fullName>
        <ecNumber evidence="2 7">2.7.1.158</ecNumber>
    </recommendedName>
</protein>
<comment type="function">
    <text evidence="7">Phosphorylates Ins(1,3,4,5,6)P5 at position 2 to form Ins(1,2,3,4,5,6)P6 (InsP6 or phytate).</text>
</comment>
<dbReference type="PROSITE" id="PS51257">
    <property type="entry name" value="PROKAR_LIPOPROTEIN"/>
    <property type="match status" value="1"/>
</dbReference>
<keyword evidence="3 7" id="KW-0808">Transferase</keyword>
<comment type="catalytic activity">
    <reaction evidence="7">
        <text>1D-myo-inositol 1,3,4,5,6-pentakisphosphate + ATP = 1D-myo-inositol hexakisphosphate + ADP + H(+)</text>
        <dbReference type="Rhea" id="RHEA:20313"/>
        <dbReference type="ChEBI" id="CHEBI:15378"/>
        <dbReference type="ChEBI" id="CHEBI:30616"/>
        <dbReference type="ChEBI" id="CHEBI:57733"/>
        <dbReference type="ChEBI" id="CHEBI:58130"/>
        <dbReference type="ChEBI" id="CHEBI:456216"/>
        <dbReference type="EC" id="2.7.1.158"/>
    </reaction>
</comment>
<name>A0AAE1DHU1_9GAST</name>
<organism evidence="9 10">
    <name type="scientific">Elysia crispata</name>
    <name type="common">lettuce slug</name>
    <dbReference type="NCBI Taxonomy" id="231223"/>
    <lineage>
        <taxon>Eukaryota</taxon>
        <taxon>Metazoa</taxon>
        <taxon>Spiralia</taxon>
        <taxon>Lophotrochozoa</taxon>
        <taxon>Mollusca</taxon>
        <taxon>Gastropoda</taxon>
        <taxon>Heterobranchia</taxon>
        <taxon>Euthyneura</taxon>
        <taxon>Panpulmonata</taxon>
        <taxon>Sacoglossa</taxon>
        <taxon>Placobranchoidea</taxon>
        <taxon>Plakobranchidae</taxon>
        <taxon>Elysia</taxon>
    </lineage>
</organism>
<dbReference type="Pfam" id="PF06090">
    <property type="entry name" value="Ins_P5_2-kin"/>
    <property type="match status" value="1"/>
</dbReference>
<gene>
    <name evidence="9" type="ORF">RRG08_061965</name>
</gene>
<evidence type="ECO:0000313" key="9">
    <source>
        <dbReference type="EMBL" id="KAK3769993.1"/>
    </source>
</evidence>
<dbReference type="Gene3D" id="3.30.200.110">
    <property type="entry name" value="Inositol-pentakisphosphate 2-kinase, N-lobe"/>
    <property type="match status" value="1"/>
</dbReference>
<evidence type="ECO:0000256" key="3">
    <source>
        <dbReference type="ARBA" id="ARBA00022679"/>
    </source>
</evidence>
<comment type="caution">
    <text evidence="9">The sequence shown here is derived from an EMBL/GenBank/DDBJ whole genome shotgun (WGS) entry which is preliminary data.</text>
</comment>
<comment type="domain">
    <text evidence="7">The EXKPK motif is conserved in inositol-pentakisphosphate 2-kinases of both family 1 and 2.</text>
</comment>
<dbReference type="InterPro" id="IPR043001">
    <property type="entry name" value="IP5_2-K_N_lobe"/>
</dbReference>